<evidence type="ECO:0000313" key="3">
    <source>
        <dbReference type="Proteomes" id="UP000229952"/>
    </source>
</evidence>
<evidence type="ECO:0000313" key="2">
    <source>
        <dbReference type="EMBL" id="PIP24229.1"/>
    </source>
</evidence>
<dbReference type="InterPro" id="IPR002818">
    <property type="entry name" value="DJ-1/PfpI"/>
</dbReference>
<reference evidence="2 3" key="1">
    <citation type="submission" date="2017-09" db="EMBL/GenBank/DDBJ databases">
        <title>Depth-based differentiation of microbial function through sediment-hosted aquifers and enrichment of novel symbionts in the deep terrestrial subsurface.</title>
        <authorList>
            <person name="Probst A.J."/>
            <person name="Ladd B."/>
            <person name="Jarett J.K."/>
            <person name="Geller-Mcgrath D.E."/>
            <person name="Sieber C.M."/>
            <person name="Emerson J.B."/>
            <person name="Anantharaman K."/>
            <person name="Thomas B.C."/>
            <person name="Malmstrom R."/>
            <person name="Stieglmeier M."/>
            <person name="Klingl A."/>
            <person name="Woyke T."/>
            <person name="Ryan C.M."/>
            <person name="Banfield J.F."/>
        </authorList>
    </citation>
    <scope>NUCLEOTIDE SEQUENCE [LARGE SCALE GENOMIC DNA]</scope>
    <source>
        <strain evidence="2">CG23_combo_of_CG06-09_8_20_14_all_37_18</strain>
    </source>
</reference>
<dbReference type="PANTHER" id="PTHR48094:SF12">
    <property type="entry name" value="PARKINSON DISEASE PROTEIN 7 HOMOLOG"/>
    <property type="match status" value="1"/>
</dbReference>
<dbReference type="EMBL" id="PCRQ01000050">
    <property type="protein sequence ID" value="PIP24229.1"/>
    <property type="molecule type" value="Genomic_DNA"/>
</dbReference>
<proteinExistence type="predicted"/>
<gene>
    <name evidence="2" type="ORF">COX35_01855</name>
</gene>
<dbReference type="GO" id="GO:0005737">
    <property type="term" value="C:cytoplasm"/>
    <property type="evidence" value="ECO:0007669"/>
    <property type="project" value="TreeGrafter"/>
</dbReference>
<dbReference type="PANTHER" id="PTHR48094">
    <property type="entry name" value="PROTEIN/NUCLEIC ACID DEGLYCASE DJ-1-RELATED"/>
    <property type="match status" value="1"/>
</dbReference>
<dbReference type="Gene3D" id="3.40.50.880">
    <property type="match status" value="1"/>
</dbReference>
<dbReference type="SUPFAM" id="SSF52317">
    <property type="entry name" value="Class I glutamine amidotransferase-like"/>
    <property type="match status" value="1"/>
</dbReference>
<dbReference type="InterPro" id="IPR029062">
    <property type="entry name" value="Class_I_gatase-like"/>
</dbReference>
<sequence>MQNLKGKKIAIITAFRDFRDEEYFVPKEVLEMAGVEVKTFSTKTGKAIGADGGEAEVDFLIKDLDPVDFNAVVFIGGPGCLEALDNEESYRIAKETVSQNKILASICISPVILAKAGVLEGKKATVWSSPMDRGPVKILQDNGVIYQDEAVVVDGKIITGSGPAAAREFGMKIVEALTGF</sequence>
<organism evidence="2 3">
    <name type="scientific">Candidatus Nealsonbacteria bacterium CG23_combo_of_CG06-09_8_20_14_all_37_18</name>
    <dbReference type="NCBI Taxonomy" id="1974720"/>
    <lineage>
        <taxon>Bacteria</taxon>
        <taxon>Candidatus Nealsoniibacteriota</taxon>
    </lineage>
</organism>
<comment type="caution">
    <text evidence="2">The sequence shown here is derived from an EMBL/GenBank/DDBJ whole genome shotgun (WGS) entry which is preliminary data.</text>
</comment>
<protein>
    <recommendedName>
        <fullName evidence="1">DJ-1/PfpI domain-containing protein</fullName>
    </recommendedName>
</protein>
<feature type="domain" description="DJ-1/PfpI" evidence="1">
    <location>
        <begin position="7"/>
        <end position="175"/>
    </location>
</feature>
<dbReference type="Proteomes" id="UP000229952">
    <property type="component" value="Unassembled WGS sequence"/>
</dbReference>
<dbReference type="CDD" id="cd03135">
    <property type="entry name" value="GATase1_DJ-1"/>
    <property type="match status" value="1"/>
</dbReference>
<name>A0A2G9YYG8_9BACT</name>
<dbReference type="AlphaFoldDB" id="A0A2G9YYG8"/>
<dbReference type="InterPro" id="IPR050325">
    <property type="entry name" value="Prot/Nucl_acid_deglycase"/>
</dbReference>
<evidence type="ECO:0000259" key="1">
    <source>
        <dbReference type="Pfam" id="PF01965"/>
    </source>
</evidence>
<dbReference type="Pfam" id="PF01965">
    <property type="entry name" value="DJ-1_PfpI"/>
    <property type="match status" value="1"/>
</dbReference>
<accession>A0A2G9YYG8</accession>